<dbReference type="EMBL" id="CP026520">
    <property type="protein sequence ID" value="QAV17693.1"/>
    <property type="molecule type" value="Genomic_DNA"/>
</dbReference>
<evidence type="ECO:0000313" key="3">
    <source>
        <dbReference type="EMBL" id="QAV17693.1"/>
    </source>
</evidence>
<dbReference type="EMBL" id="JAMDMJ010000039">
    <property type="protein sequence ID" value="MCY9599057.1"/>
    <property type="molecule type" value="Genomic_DNA"/>
</dbReference>
<organism evidence="3 4">
    <name type="scientific">Paenibacillus chitinolyticus</name>
    <dbReference type="NCBI Taxonomy" id="79263"/>
    <lineage>
        <taxon>Bacteria</taxon>
        <taxon>Bacillati</taxon>
        <taxon>Bacillota</taxon>
        <taxon>Bacilli</taxon>
        <taxon>Bacillales</taxon>
        <taxon>Paenibacillaceae</taxon>
        <taxon>Paenibacillus</taxon>
    </lineage>
</organism>
<dbReference type="GeneID" id="95374844"/>
<dbReference type="KEGG" id="pchi:PC41400_08475"/>
<dbReference type="Proteomes" id="UP001527202">
    <property type="component" value="Unassembled WGS sequence"/>
</dbReference>
<dbReference type="RefSeq" id="WP_042228996.1">
    <property type="nucleotide sequence ID" value="NZ_CP026520.1"/>
</dbReference>
<evidence type="ECO:0000313" key="2">
    <source>
        <dbReference type="EMBL" id="MCY9599057.1"/>
    </source>
</evidence>
<accession>A0A410WTL4</accession>
<evidence type="ECO:0000256" key="1">
    <source>
        <dbReference type="SAM" id="MobiDB-lite"/>
    </source>
</evidence>
<keyword evidence="5" id="KW-1185">Reference proteome</keyword>
<reference evidence="3 4" key="1">
    <citation type="submission" date="2018-01" db="EMBL/GenBank/DDBJ databases">
        <title>The whole genome sequencing and assembly of Paenibacillus chitinolyticus KCCM 41400 strain.</title>
        <authorList>
            <person name="Kim J.-Y."/>
            <person name="Park M.-K."/>
            <person name="Lee Y.-J."/>
            <person name="Yi H."/>
            <person name="Bahn Y.-S."/>
            <person name="Kim J.F."/>
            <person name="Lee D.-W."/>
        </authorList>
    </citation>
    <scope>NUCLEOTIDE SEQUENCE [LARGE SCALE GENOMIC DNA]</scope>
    <source>
        <strain evidence="3 4">KCCM 41400</strain>
    </source>
</reference>
<evidence type="ECO:0008006" key="6">
    <source>
        <dbReference type="Google" id="ProtNLM"/>
    </source>
</evidence>
<evidence type="ECO:0000313" key="5">
    <source>
        <dbReference type="Proteomes" id="UP001527202"/>
    </source>
</evidence>
<proteinExistence type="predicted"/>
<dbReference type="OrthoDB" id="2991134at2"/>
<dbReference type="Proteomes" id="UP000288943">
    <property type="component" value="Chromosome"/>
</dbReference>
<sequence>MSTLERYLGRKVEIIYMDRKGAISQRDIRPLAIAGDKVKAYCYAQQGLRFFRSGHILAWVPQPEEETSGKPEFYPRRKKTPGNPRLYG</sequence>
<evidence type="ECO:0000313" key="4">
    <source>
        <dbReference type="Proteomes" id="UP000288943"/>
    </source>
</evidence>
<gene>
    <name evidence="2" type="ORF">M5X16_25190</name>
    <name evidence="3" type="ORF">PC41400_08475</name>
</gene>
<dbReference type="AlphaFoldDB" id="A0A410WTL4"/>
<name>A0A410WTL4_9BACL</name>
<feature type="region of interest" description="Disordered" evidence="1">
    <location>
        <begin position="63"/>
        <end position="88"/>
    </location>
</feature>
<protein>
    <recommendedName>
        <fullName evidence="6">WYL domain-containing protein</fullName>
    </recommendedName>
</protein>
<reference evidence="2 5" key="2">
    <citation type="submission" date="2022-05" db="EMBL/GenBank/DDBJ databases">
        <title>Genome Sequencing of Bee-Associated Microbes.</title>
        <authorList>
            <person name="Dunlap C."/>
        </authorList>
    </citation>
    <scope>NUCLEOTIDE SEQUENCE [LARGE SCALE GENOMIC DNA]</scope>
    <source>
        <strain evidence="2 5">NRRL B-23120</strain>
    </source>
</reference>